<sequence>MKYVLCSSLLFALRSVHAATLLGVNLATPISQLPKCDTSAPPCLHAIAPDVYTLRMQSRPSWARGVITVTTIKGRVAQVFIESQTPVRLPVGGPLSDRVKVHAGNHWVYWGGATATYVAKMPRTRTGDISIAVMPPPLTIGSHPQSPAQ</sequence>
<accession>A0A158EP34</accession>
<dbReference type="EMBL" id="FCOC02000001">
    <property type="protein sequence ID" value="SAL09332.1"/>
    <property type="molecule type" value="Genomic_DNA"/>
</dbReference>
<proteinExistence type="predicted"/>
<dbReference type="Proteomes" id="UP000054893">
    <property type="component" value="Unassembled WGS sequence"/>
</dbReference>
<feature type="chain" id="PRO_5007810214" evidence="1">
    <location>
        <begin position="19"/>
        <end position="149"/>
    </location>
</feature>
<name>A0A158EP34_CABSO</name>
<keyword evidence="1" id="KW-0732">Signal</keyword>
<reference evidence="2 3" key="1">
    <citation type="submission" date="2016-01" db="EMBL/GenBank/DDBJ databases">
        <authorList>
            <person name="Oliw E.H."/>
        </authorList>
    </citation>
    <scope>NUCLEOTIDE SEQUENCE [LARGE SCALE GENOMIC DNA]</scope>
    <source>
        <strain evidence="2">LMG 22029</strain>
    </source>
</reference>
<evidence type="ECO:0000313" key="3">
    <source>
        <dbReference type="Proteomes" id="UP000054893"/>
    </source>
</evidence>
<feature type="signal peptide" evidence="1">
    <location>
        <begin position="1"/>
        <end position="18"/>
    </location>
</feature>
<evidence type="ECO:0000256" key="1">
    <source>
        <dbReference type="SAM" id="SignalP"/>
    </source>
</evidence>
<gene>
    <name evidence="2" type="ORF">AWB64_00126</name>
</gene>
<organism evidence="2 3">
    <name type="scientific">Caballeronia sordidicola</name>
    <name type="common">Burkholderia sordidicola</name>
    <dbReference type="NCBI Taxonomy" id="196367"/>
    <lineage>
        <taxon>Bacteria</taxon>
        <taxon>Pseudomonadati</taxon>
        <taxon>Pseudomonadota</taxon>
        <taxon>Betaproteobacteria</taxon>
        <taxon>Burkholderiales</taxon>
        <taxon>Burkholderiaceae</taxon>
        <taxon>Caballeronia</taxon>
    </lineage>
</organism>
<evidence type="ECO:0000313" key="2">
    <source>
        <dbReference type="EMBL" id="SAL09332.1"/>
    </source>
</evidence>
<protein>
    <submittedName>
        <fullName evidence="2">Uncharacterized protein</fullName>
    </submittedName>
</protein>
<dbReference type="AlphaFoldDB" id="A0A158EP34"/>